<accession>A0ABT2MQ69</accession>
<name>A0ABT2MQ69_9CYAN</name>
<dbReference type="EMBL" id="JAMXFF010000014">
    <property type="protein sequence ID" value="MCT7966858.1"/>
    <property type="molecule type" value="Genomic_DNA"/>
</dbReference>
<evidence type="ECO:0000313" key="2">
    <source>
        <dbReference type="Proteomes" id="UP001525890"/>
    </source>
</evidence>
<proteinExistence type="predicted"/>
<sequence length="159" mass="17734">METSSTSDYLRIEASAVKLLAAFGTTREGAVLGEIARDSLQPRDEDYAQIFVPEAVEIAQKGYKELWAESPVPQPQPGQTEILIALGRAEELSSESGIAEVFPGGYQSIGHYLLPDKVWLTWKYVKPGETSGMTYDGLVWLEERFAWFPKPWKVLSPLL</sequence>
<reference evidence="1 2" key="1">
    <citation type="journal article" date="2022" name="Front. Microbiol.">
        <title>High genomic differentiation and limited gene flow indicate recent cryptic speciation within the genus Laspinema (cyanobacteria).</title>
        <authorList>
            <person name="Stanojkovic A."/>
            <person name="Skoupy S."/>
            <person name="Skaloud P."/>
            <person name="Dvorak P."/>
        </authorList>
    </citation>
    <scope>NUCLEOTIDE SEQUENCE [LARGE SCALE GENOMIC DNA]</scope>
    <source>
        <strain evidence="1 2">D2a</strain>
    </source>
</reference>
<comment type="caution">
    <text evidence="1">The sequence shown here is derived from an EMBL/GenBank/DDBJ whole genome shotgun (WGS) entry which is preliminary data.</text>
</comment>
<evidence type="ECO:0000313" key="1">
    <source>
        <dbReference type="EMBL" id="MCT7966858.1"/>
    </source>
</evidence>
<dbReference type="Proteomes" id="UP001525890">
    <property type="component" value="Unassembled WGS sequence"/>
</dbReference>
<dbReference type="RefSeq" id="WP_368006486.1">
    <property type="nucleotide sequence ID" value="NZ_JAMXFF010000014.1"/>
</dbReference>
<keyword evidence="2" id="KW-1185">Reference proteome</keyword>
<organism evidence="1 2">
    <name type="scientific">Laspinema palackyanum D2a</name>
    <dbReference type="NCBI Taxonomy" id="2953684"/>
    <lineage>
        <taxon>Bacteria</taxon>
        <taxon>Bacillati</taxon>
        <taxon>Cyanobacteriota</taxon>
        <taxon>Cyanophyceae</taxon>
        <taxon>Oscillatoriophycideae</taxon>
        <taxon>Oscillatoriales</taxon>
        <taxon>Laspinemataceae</taxon>
        <taxon>Laspinema</taxon>
        <taxon>Laspinema palackyanum</taxon>
    </lineage>
</organism>
<protein>
    <submittedName>
        <fullName evidence="1">Uncharacterized protein</fullName>
    </submittedName>
</protein>
<gene>
    <name evidence="1" type="ORF">NG799_10990</name>
</gene>